<dbReference type="SMART" id="SM01091">
    <property type="entry name" value="CorC_HlyC"/>
    <property type="match status" value="1"/>
</dbReference>
<dbReference type="InterPro" id="IPR016169">
    <property type="entry name" value="FAD-bd_PCMH_sub2"/>
</dbReference>
<dbReference type="InterPro" id="IPR036318">
    <property type="entry name" value="FAD-bd_PCMH-like_sf"/>
</dbReference>
<evidence type="ECO:0000259" key="8">
    <source>
        <dbReference type="PROSITE" id="PS51371"/>
    </source>
</evidence>
<dbReference type="SMART" id="SM00116">
    <property type="entry name" value="CBS"/>
    <property type="match status" value="2"/>
</dbReference>
<dbReference type="Pfam" id="PF03471">
    <property type="entry name" value="CorC_HlyC"/>
    <property type="match status" value="1"/>
</dbReference>
<keyword evidence="10" id="KW-1185">Reference proteome</keyword>
<evidence type="ECO:0000256" key="4">
    <source>
        <dbReference type="ARBA" id="ARBA00022737"/>
    </source>
</evidence>
<keyword evidence="4" id="KW-0677">Repeat</keyword>
<evidence type="ECO:0000256" key="6">
    <source>
        <dbReference type="PROSITE-ProRule" id="PRU00703"/>
    </source>
</evidence>
<dbReference type="SUPFAM" id="SSF54631">
    <property type="entry name" value="CBS-domain pair"/>
    <property type="match status" value="1"/>
</dbReference>
<dbReference type="SUPFAM" id="SSF56176">
    <property type="entry name" value="FAD-binding/transporter-associated domain-like"/>
    <property type="match status" value="1"/>
</dbReference>
<dbReference type="InterPro" id="IPR005496">
    <property type="entry name" value="Integral_membrane_TerC"/>
</dbReference>
<dbReference type="InterPro" id="IPR046342">
    <property type="entry name" value="CBS_dom_sf"/>
</dbReference>
<dbReference type="Gene3D" id="3.10.580.10">
    <property type="entry name" value="CBS-domain"/>
    <property type="match status" value="1"/>
</dbReference>
<name>A0ABY4DTE9_9NEIS</name>
<comment type="similarity">
    <text evidence="2">Belongs to the UPF0053 family.</text>
</comment>
<dbReference type="PANTHER" id="PTHR22777">
    <property type="entry name" value="HEMOLYSIN-RELATED"/>
    <property type="match status" value="1"/>
</dbReference>
<dbReference type="PANTHER" id="PTHR22777:SF30">
    <property type="entry name" value="UPF0053 PROTEIN YEGH"/>
    <property type="match status" value="1"/>
</dbReference>
<dbReference type="Pfam" id="PF03741">
    <property type="entry name" value="TerC"/>
    <property type="match status" value="1"/>
</dbReference>
<dbReference type="InterPro" id="IPR044751">
    <property type="entry name" value="Ion_transp-like_CBS"/>
</dbReference>
<evidence type="ECO:0000256" key="5">
    <source>
        <dbReference type="ARBA" id="ARBA00023122"/>
    </source>
</evidence>
<dbReference type="Proteomes" id="UP000829817">
    <property type="component" value="Chromosome"/>
</dbReference>
<dbReference type="PROSITE" id="PS51371">
    <property type="entry name" value="CBS"/>
    <property type="match status" value="2"/>
</dbReference>
<feature type="transmembrane region" description="Helical" evidence="7">
    <location>
        <begin position="129"/>
        <end position="152"/>
    </location>
</feature>
<organism evidence="9 10">
    <name type="scientific">Uruburuella testudinis</name>
    <dbReference type="NCBI Taxonomy" id="1282863"/>
    <lineage>
        <taxon>Bacteria</taxon>
        <taxon>Pseudomonadati</taxon>
        <taxon>Pseudomonadota</taxon>
        <taxon>Betaproteobacteria</taxon>
        <taxon>Neisseriales</taxon>
        <taxon>Neisseriaceae</taxon>
        <taxon>Uruburuella</taxon>
    </lineage>
</organism>
<protein>
    <submittedName>
        <fullName evidence="9">TerC family protein</fullName>
    </submittedName>
</protein>
<gene>
    <name evidence="9" type="ORF">LVJ83_01405</name>
</gene>
<accession>A0ABY4DTE9</accession>
<dbReference type="InterPro" id="IPR000644">
    <property type="entry name" value="CBS_dom"/>
</dbReference>
<sequence length="523" mass="58381">MDFSWLAEPTTWIGFATLLILEVVLGIDNLVFVAILANKVKPAYRDKARITGLSLAIVMRIVMLAFMAHIMTLTHPWFYIGSFAVSGKDLIMLLGGLFLLYKATTELHERLEGHNQFHVADTQKKHSPFWGVVLQILVLDAVFSIDSVITAVAMVDHIVVAMAAVIVAMSVMIWASKPLTEFVDNHPTVVMLCLGFLLMIGFSLIAEAFHFHIPKGYLYAAIGFSILIEVFNQVSQKNSKRNAYIGNTWRQRTAENVLGMMGIREAVLAKAGESVGEDDSHFEENEKSMIRSVLTLAERPIMGVMIPRRDIERLDISQSREEQSAQLQNTPYSRLLVVGKAGVDEPLGYINKKDLLAQLIDGGEMNIQAALRQPLVLPDSTTALNAIELFRKNSADYALVVDEFGAILGMVTMKDLLETIAGEFPEEFEREDAPLIEENSEDESFTVDGSIEYVELAQQIDLPPHNDDADYHTVAGLMMEELQTIPDVGDAVDFHGWRFEVTEKEGQRIERVRISRVPDAEDV</sequence>
<dbReference type="RefSeq" id="WP_244785595.1">
    <property type="nucleotide sequence ID" value="NZ_CP091508.1"/>
</dbReference>
<evidence type="ECO:0000256" key="1">
    <source>
        <dbReference type="ARBA" id="ARBA00004651"/>
    </source>
</evidence>
<keyword evidence="3" id="KW-1003">Cell membrane</keyword>
<feature type="transmembrane region" description="Helical" evidence="7">
    <location>
        <begin position="158"/>
        <end position="176"/>
    </location>
</feature>
<evidence type="ECO:0000256" key="3">
    <source>
        <dbReference type="ARBA" id="ARBA00022475"/>
    </source>
</evidence>
<dbReference type="CDD" id="cd04590">
    <property type="entry name" value="CBS_pair_CorC_HlyC_assoc"/>
    <property type="match status" value="1"/>
</dbReference>
<evidence type="ECO:0000256" key="2">
    <source>
        <dbReference type="ARBA" id="ARBA00006337"/>
    </source>
</evidence>
<reference evidence="9 10" key="1">
    <citation type="journal article" date="2022" name="Res Sq">
        <title>Evolution of multicellular longitudinally dividing oral cavity symbionts (Neisseriaceae).</title>
        <authorList>
            <person name="Nyongesa S."/>
            <person name="Weber P."/>
            <person name="Bernet E."/>
            <person name="Pullido F."/>
            <person name="Nieckarz M."/>
            <person name="Delaby M."/>
            <person name="Nieves C."/>
            <person name="Viehboeck T."/>
            <person name="Krause N."/>
            <person name="Rivera-Millot A."/>
            <person name="Nakamura A."/>
            <person name="Vischer N."/>
            <person name="VanNieuwenhze M."/>
            <person name="Brun Y."/>
            <person name="Cava F."/>
            <person name="Bulgheresi S."/>
            <person name="Veyrier F."/>
        </authorList>
    </citation>
    <scope>NUCLEOTIDE SEQUENCE [LARGE SCALE GENOMIC DNA]</scope>
    <source>
        <strain evidence="9 10">CCUG 63373m</strain>
    </source>
</reference>
<keyword evidence="7" id="KW-0812">Transmembrane</keyword>
<dbReference type="Gene3D" id="3.30.465.10">
    <property type="match status" value="1"/>
</dbReference>
<proteinExistence type="inferred from homology"/>
<feature type="transmembrane region" description="Helical" evidence="7">
    <location>
        <begin position="50"/>
        <end position="71"/>
    </location>
</feature>
<keyword evidence="7" id="KW-1133">Transmembrane helix</keyword>
<evidence type="ECO:0000313" key="10">
    <source>
        <dbReference type="Proteomes" id="UP000829817"/>
    </source>
</evidence>
<dbReference type="InterPro" id="IPR005170">
    <property type="entry name" value="Transptr-assoc_dom"/>
</dbReference>
<feature type="domain" description="CBS" evidence="8">
    <location>
        <begin position="305"/>
        <end position="365"/>
    </location>
</feature>
<evidence type="ECO:0000256" key="7">
    <source>
        <dbReference type="SAM" id="Phobius"/>
    </source>
</evidence>
<evidence type="ECO:0000313" key="9">
    <source>
        <dbReference type="EMBL" id="UOO82163.1"/>
    </source>
</evidence>
<feature type="transmembrane region" description="Helical" evidence="7">
    <location>
        <begin position="188"/>
        <end position="211"/>
    </location>
</feature>
<dbReference type="EMBL" id="CP091508">
    <property type="protein sequence ID" value="UOO82163.1"/>
    <property type="molecule type" value="Genomic_DNA"/>
</dbReference>
<dbReference type="Pfam" id="PF00571">
    <property type="entry name" value="CBS"/>
    <property type="match status" value="1"/>
</dbReference>
<feature type="domain" description="CBS" evidence="8">
    <location>
        <begin position="370"/>
        <end position="426"/>
    </location>
</feature>
<feature type="transmembrane region" description="Helical" evidence="7">
    <location>
        <begin position="12"/>
        <end position="38"/>
    </location>
</feature>
<feature type="transmembrane region" description="Helical" evidence="7">
    <location>
        <begin position="77"/>
        <end position="101"/>
    </location>
</feature>
<keyword evidence="5 6" id="KW-0129">CBS domain</keyword>
<comment type="subcellular location">
    <subcellularLocation>
        <location evidence="1">Cell membrane</location>
        <topology evidence="1">Multi-pass membrane protein</topology>
    </subcellularLocation>
</comment>
<keyword evidence="7" id="KW-0472">Membrane</keyword>